<feature type="transmembrane region" description="Helical" evidence="7">
    <location>
        <begin position="58"/>
        <end position="81"/>
    </location>
</feature>
<keyword evidence="4 7" id="KW-0812">Transmembrane</keyword>
<keyword evidence="6 7" id="KW-0472">Membrane</keyword>
<dbReference type="PANTHER" id="PTHR30589">
    <property type="entry name" value="PROLIPOPROTEIN DIACYLGLYCERYL TRANSFERASE"/>
    <property type="match status" value="1"/>
</dbReference>
<dbReference type="InterPro" id="IPR001640">
    <property type="entry name" value="Lgt"/>
</dbReference>
<sequence>MYDQIRFPHLGLVFHVGRSIDIFGFSIAYYGIIIAFAMVLGMMICTRMAVKAGLDGDSFFNLGIVGIVLSVIGARLYFVIFSWDMYKDNLLDILNIRKGGLAIYGGILTAILVIAVYCKRKKTSAWLMGDIVSIGLILGQILGRWGNFFNREVFGGYTDGLFAMQLPLEAVRSSDVTEELLEHLVTVDGIQYIQVHPTFLYESLWNLVVLILMLILYKRKKFHGQVFLLYLGGYGLGRFWIEGIRTDQLLIPGTAIPVSQVIAAFMVVAAAVIYLILRQKNTERIR</sequence>
<dbReference type="NCBIfam" id="TIGR00544">
    <property type="entry name" value="lgt"/>
    <property type="match status" value="1"/>
</dbReference>
<dbReference type="EC" id="2.5.1.145" evidence="7"/>
<feature type="transmembrane region" description="Helical" evidence="7">
    <location>
        <begin position="125"/>
        <end position="143"/>
    </location>
</feature>
<comment type="pathway">
    <text evidence="7">Protein modification; lipoprotein biosynthesis (diacylglyceryl transfer).</text>
</comment>
<feature type="transmembrane region" description="Helical" evidence="7">
    <location>
        <begin position="224"/>
        <end position="241"/>
    </location>
</feature>
<evidence type="ECO:0000256" key="1">
    <source>
        <dbReference type="ARBA" id="ARBA00007150"/>
    </source>
</evidence>
<dbReference type="Proteomes" id="UP000823935">
    <property type="component" value="Unassembled WGS sequence"/>
</dbReference>
<evidence type="ECO:0000313" key="9">
    <source>
        <dbReference type="Proteomes" id="UP000823935"/>
    </source>
</evidence>
<evidence type="ECO:0000313" key="8">
    <source>
        <dbReference type="EMBL" id="HIS30120.1"/>
    </source>
</evidence>
<dbReference type="EMBL" id="DVIQ01000004">
    <property type="protein sequence ID" value="HIS30120.1"/>
    <property type="molecule type" value="Genomic_DNA"/>
</dbReference>
<comment type="function">
    <text evidence="7">Catalyzes the transfer of the diacylglyceryl group from phosphatidylglycerol to the sulfhydryl group of the N-terminal cysteine of a prolipoprotein, the first step in the formation of mature lipoproteins.</text>
</comment>
<comment type="subcellular location">
    <subcellularLocation>
        <location evidence="7">Cell membrane</location>
        <topology evidence="7">Multi-pass membrane protein</topology>
    </subcellularLocation>
</comment>
<dbReference type="PANTHER" id="PTHR30589:SF0">
    <property type="entry name" value="PHOSPHATIDYLGLYCEROL--PROLIPOPROTEIN DIACYLGLYCERYL TRANSFERASE"/>
    <property type="match status" value="1"/>
</dbReference>
<dbReference type="Pfam" id="PF01790">
    <property type="entry name" value="LGT"/>
    <property type="match status" value="1"/>
</dbReference>
<feature type="transmembrane region" description="Helical" evidence="7">
    <location>
        <begin position="261"/>
        <end position="277"/>
    </location>
</feature>
<dbReference type="GO" id="GO:0008961">
    <property type="term" value="F:phosphatidylglycerol-prolipoprotein diacylglyceryl transferase activity"/>
    <property type="evidence" value="ECO:0007669"/>
    <property type="project" value="UniProtKB-UniRule"/>
</dbReference>
<evidence type="ECO:0000256" key="3">
    <source>
        <dbReference type="ARBA" id="ARBA00022679"/>
    </source>
</evidence>
<evidence type="ECO:0000256" key="6">
    <source>
        <dbReference type="ARBA" id="ARBA00023136"/>
    </source>
</evidence>
<feature type="binding site" evidence="7">
    <location>
        <position position="144"/>
    </location>
    <ligand>
        <name>a 1,2-diacyl-sn-glycero-3-phospho-(1'-sn-glycerol)</name>
        <dbReference type="ChEBI" id="CHEBI:64716"/>
    </ligand>
</feature>
<gene>
    <name evidence="7 8" type="primary">lgt</name>
    <name evidence="8" type="ORF">IAB44_00995</name>
</gene>
<keyword evidence="3 7" id="KW-0808">Transferase</keyword>
<evidence type="ECO:0000256" key="7">
    <source>
        <dbReference type="HAMAP-Rule" id="MF_01147"/>
    </source>
</evidence>
<accession>A0A9D1EQI5</accession>
<dbReference type="PROSITE" id="PS01311">
    <property type="entry name" value="LGT"/>
    <property type="match status" value="1"/>
</dbReference>
<dbReference type="HAMAP" id="MF_01147">
    <property type="entry name" value="Lgt"/>
    <property type="match status" value="1"/>
</dbReference>
<evidence type="ECO:0000256" key="2">
    <source>
        <dbReference type="ARBA" id="ARBA00022475"/>
    </source>
</evidence>
<dbReference type="GO" id="GO:0042158">
    <property type="term" value="P:lipoprotein biosynthetic process"/>
    <property type="evidence" value="ECO:0007669"/>
    <property type="project" value="UniProtKB-UniRule"/>
</dbReference>
<evidence type="ECO:0000256" key="4">
    <source>
        <dbReference type="ARBA" id="ARBA00022692"/>
    </source>
</evidence>
<keyword evidence="5 7" id="KW-1133">Transmembrane helix</keyword>
<reference evidence="8" key="1">
    <citation type="submission" date="2020-10" db="EMBL/GenBank/DDBJ databases">
        <authorList>
            <person name="Gilroy R."/>
        </authorList>
    </citation>
    <scope>NUCLEOTIDE SEQUENCE</scope>
    <source>
        <strain evidence="8">CHK190-19873</strain>
    </source>
</reference>
<dbReference type="AlphaFoldDB" id="A0A9D1EQI5"/>
<evidence type="ECO:0000256" key="5">
    <source>
        <dbReference type="ARBA" id="ARBA00022989"/>
    </source>
</evidence>
<proteinExistence type="inferred from homology"/>
<dbReference type="GO" id="GO:0005886">
    <property type="term" value="C:plasma membrane"/>
    <property type="evidence" value="ECO:0007669"/>
    <property type="project" value="UniProtKB-SubCell"/>
</dbReference>
<comment type="similarity">
    <text evidence="1 7">Belongs to the Lgt family.</text>
</comment>
<feature type="transmembrane region" description="Helical" evidence="7">
    <location>
        <begin position="199"/>
        <end position="217"/>
    </location>
</feature>
<comment type="caution">
    <text evidence="8">The sequence shown here is derived from an EMBL/GenBank/DDBJ whole genome shotgun (WGS) entry which is preliminary data.</text>
</comment>
<protein>
    <recommendedName>
        <fullName evidence="7">Phosphatidylglycerol--prolipoprotein diacylglyceryl transferase</fullName>
        <ecNumber evidence="7">2.5.1.145</ecNumber>
    </recommendedName>
</protein>
<feature type="transmembrane region" description="Helical" evidence="7">
    <location>
        <begin position="101"/>
        <end position="118"/>
    </location>
</feature>
<name>A0A9D1EQI5_9FIRM</name>
<organism evidence="8 9">
    <name type="scientific">Candidatus Limivivens intestinipullorum</name>
    <dbReference type="NCBI Taxonomy" id="2840858"/>
    <lineage>
        <taxon>Bacteria</taxon>
        <taxon>Bacillati</taxon>
        <taxon>Bacillota</taxon>
        <taxon>Clostridia</taxon>
        <taxon>Lachnospirales</taxon>
        <taxon>Lachnospiraceae</taxon>
        <taxon>Lachnospiraceae incertae sedis</taxon>
        <taxon>Candidatus Limivivens</taxon>
    </lineage>
</organism>
<reference evidence="8" key="2">
    <citation type="journal article" date="2021" name="PeerJ">
        <title>Extensive microbial diversity within the chicken gut microbiome revealed by metagenomics and culture.</title>
        <authorList>
            <person name="Gilroy R."/>
            <person name="Ravi A."/>
            <person name="Getino M."/>
            <person name="Pursley I."/>
            <person name="Horton D.L."/>
            <person name="Alikhan N.F."/>
            <person name="Baker D."/>
            <person name="Gharbi K."/>
            <person name="Hall N."/>
            <person name="Watson M."/>
            <person name="Adriaenssens E.M."/>
            <person name="Foster-Nyarko E."/>
            <person name="Jarju S."/>
            <person name="Secka A."/>
            <person name="Antonio M."/>
            <person name="Oren A."/>
            <person name="Chaudhuri R.R."/>
            <person name="La Ragione R."/>
            <person name="Hildebrand F."/>
            <person name="Pallen M.J."/>
        </authorList>
    </citation>
    <scope>NUCLEOTIDE SEQUENCE</scope>
    <source>
        <strain evidence="8">CHK190-19873</strain>
    </source>
</reference>
<feature type="transmembrane region" description="Helical" evidence="7">
    <location>
        <begin position="27"/>
        <end position="46"/>
    </location>
</feature>
<keyword evidence="2 7" id="KW-1003">Cell membrane</keyword>
<comment type="catalytic activity">
    <reaction evidence="7">
        <text>L-cysteinyl-[prolipoprotein] + a 1,2-diacyl-sn-glycero-3-phospho-(1'-sn-glycerol) = an S-1,2-diacyl-sn-glyceryl-L-cysteinyl-[prolipoprotein] + sn-glycerol 1-phosphate + H(+)</text>
        <dbReference type="Rhea" id="RHEA:56712"/>
        <dbReference type="Rhea" id="RHEA-COMP:14679"/>
        <dbReference type="Rhea" id="RHEA-COMP:14680"/>
        <dbReference type="ChEBI" id="CHEBI:15378"/>
        <dbReference type="ChEBI" id="CHEBI:29950"/>
        <dbReference type="ChEBI" id="CHEBI:57685"/>
        <dbReference type="ChEBI" id="CHEBI:64716"/>
        <dbReference type="ChEBI" id="CHEBI:140658"/>
        <dbReference type="EC" id="2.5.1.145"/>
    </reaction>
</comment>